<name>A0ABP0DXK4_9PEZI</name>
<feature type="region of interest" description="Disordered" evidence="1">
    <location>
        <begin position="525"/>
        <end position="588"/>
    </location>
</feature>
<feature type="domain" description="CID" evidence="2">
    <location>
        <begin position="29"/>
        <end position="199"/>
    </location>
</feature>
<feature type="compositionally biased region" description="Basic and acidic residues" evidence="1">
    <location>
        <begin position="389"/>
        <end position="402"/>
    </location>
</feature>
<reference evidence="3 4" key="1">
    <citation type="submission" date="2024-01" db="EMBL/GenBank/DDBJ databases">
        <authorList>
            <person name="Allen C."/>
            <person name="Tagirdzhanova G."/>
        </authorList>
    </citation>
    <scope>NUCLEOTIDE SEQUENCE [LARGE SCALE GENOMIC DNA]</scope>
    <source>
        <strain evidence="3 4">CBS 573.63</strain>
    </source>
</reference>
<evidence type="ECO:0000256" key="1">
    <source>
        <dbReference type="SAM" id="MobiDB-lite"/>
    </source>
</evidence>
<feature type="region of interest" description="Disordered" evidence="1">
    <location>
        <begin position="87"/>
        <end position="106"/>
    </location>
</feature>
<dbReference type="Pfam" id="PF04818">
    <property type="entry name" value="CID"/>
    <property type="match status" value="1"/>
</dbReference>
<feature type="region of interest" description="Disordered" evidence="1">
    <location>
        <begin position="454"/>
        <end position="473"/>
    </location>
</feature>
<dbReference type="InterPro" id="IPR006569">
    <property type="entry name" value="CID_dom"/>
</dbReference>
<dbReference type="InterPro" id="IPR008942">
    <property type="entry name" value="ENTH_VHS"/>
</dbReference>
<evidence type="ECO:0000313" key="4">
    <source>
        <dbReference type="Proteomes" id="UP001642501"/>
    </source>
</evidence>
<sequence length="588" mass="64681">MAATNAAAELAIAKASLAAVLLRPDPTPCSRTDIDEYARQLANTAARCSPATVQTCKRWMLQHVTPSSTRTAAVGRFLVALANSFSPKDAPSSTGDTRAEKGVRQTSSRRKRLHLLYIVSDVLFHVMFRNDGGDDAAARPTFAASIEPFLEPLVASAASFARAPKQLTKIRSLLDLWGEKHYVSEGVLARLRTAADNGPRFAEKELQKKILPSIQKTSVSKEAPFHLPALHGDPSTPWYDLPAANWLAVLEPNSTRPMNPSALKPVSMIPGPAPAPLVASVQALLADVSRMFDEGTEGITARLDSTDMNLDVNALGEHIEVDVLSGDIIGGETYYGWSRAFCKSMKARQRRQLAASGSDFDLPDAGDDSRRAHAPRSPQQFHSQAGNNGRDHNVDRDRDLDHKRKSLPPHKDSYGERYSARNTPPSHLQYHPPPPPASQIQRQQPLTDPRHLHQLDTQPVVPPPPQLPYLSHTGAGGFAFVPPPPFPPPGYLGPWPPPLPQLPHLMPNFAWAGIPPPLQNALNTFKGNWTGNWTVPPPPMPRQQNQQQNQQHPPQYPQTEPNHQHPPYGHYDPNNSNSRRDPWDKSRG</sequence>
<feature type="compositionally biased region" description="Polar residues" evidence="1">
    <location>
        <begin position="87"/>
        <end position="96"/>
    </location>
</feature>
<feature type="region of interest" description="Disordered" evidence="1">
    <location>
        <begin position="354"/>
        <end position="446"/>
    </location>
</feature>
<dbReference type="Gene3D" id="1.25.40.90">
    <property type="match status" value="1"/>
</dbReference>
<feature type="compositionally biased region" description="Polar residues" evidence="1">
    <location>
        <begin position="377"/>
        <end position="387"/>
    </location>
</feature>
<dbReference type="Proteomes" id="UP001642501">
    <property type="component" value="Unassembled WGS sequence"/>
</dbReference>
<feature type="compositionally biased region" description="Basic and acidic residues" evidence="1">
    <location>
        <begin position="409"/>
        <end position="419"/>
    </location>
</feature>
<evidence type="ECO:0000313" key="3">
    <source>
        <dbReference type="EMBL" id="CAK7272276.1"/>
    </source>
</evidence>
<dbReference type="PROSITE" id="PS51391">
    <property type="entry name" value="CID"/>
    <property type="match status" value="1"/>
</dbReference>
<comment type="caution">
    <text evidence="3">The sequence shown here is derived from an EMBL/GenBank/DDBJ whole genome shotgun (WGS) entry which is preliminary data.</text>
</comment>
<accession>A0ABP0DXK4</accession>
<proteinExistence type="predicted"/>
<organism evidence="3 4">
    <name type="scientific">Sporothrix epigloea</name>
    <dbReference type="NCBI Taxonomy" id="1892477"/>
    <lineage>
        <taxon>Eukaryota</taxon>
        <taxon>Fungi</taxon>
        <taxon>Dikarya</taxon>
        <taxon>Ascomycota</taxon>
        <taxon>Pezizomycotina</taxon>
        <taxon>Sordariomycetes</taxon>
        <taxon>Sordariomycetidae</taxon>
        <taxon>Ophiostomatales</taxon>
        <taxon>Ophiostomataceae</taxon>
        <taxon>Sporothrix</taxon>
    </lineage>
</organism>
<dbReference type="PANTHER" id="PTHR12323:SF0">
    <property type="entry name" value="CALCIUM HOMEOSTASIS ENDOPLASMIC RETICULUM PROTEIN"/>
    <property type="match status" value="1"/>
</dbReference>
<feature type="compositionally biased region" description="Basic and acidic residues" evidence="1">
    <location>
        <begin position="578"/>
        <end position="588"/>
    </location>
</feature>
<protein>
    <recommendedName>
        <fullName evidence="2">CID domain-containing protein</fullName>
    </recommendedName>
</protein>
<dbReference type="PANTHER" id="PTHR12323">
    <property type="entry name" value="SR-RELATED CTD ASSOCIATED FACTOR 6"/>
    <property type="match status" value="1"/>
</dbReference>
<keyword evidence="4" id="KW-1185">Reference proteome</keyword>
<dbReference type="EMBL" id="CAWUOM010000104">
    <property type="protein sequence ID" value="CAK7272276.1"/>
    <property type="molecule type" value="Genomic_DNA"/>
</dbReference>
<gene>
    <name evidence="3" type="ORF">SEPCBS57363_005048</name>
</gene>
<evidence type="ECO:0000259" key="2">
    <source>
        <dbReference type="PROSITE" id="PS51391"/>
    </source>
</evidence>
<feature type="compositionally biased region" description="Low complexity" evidence="1">
    <location>
        <begin position="542"/>
        <end position="553"/>
    </location>
</feature>